<keyword evidence="5" id="KW-0007">Acetylation</keyword>
<feature type="domain" description="Peptidase S9 prolyl oligopeptidase catalytic" evidence="9">
    <location>
        <begin position="442"/>
        <end position="652"/>
    </location>
</feature>
<keyword evidence="2" id="KW-0645">Protease</keyword>
<name>A0ABV7XK09_9GAMM</name>
<dbReference type="PANTHER" id="PTHR42776">
    <property type="entry name" value="SERINE PEPTIDASE S9 FAMILY MEMBER"/>
    <property type="match status" value="1"/>
</dbReference>
<dbReference type="SUPFAM" id="SSF53474">
    <property type="entry name" value="alpha/beta-Hydrolases"/>
    <property type="match status" value="1"/>
</dbReference>
<keyword evidence="12" id="KW-1185">Reference proteome</keyword>
<evidence type="ECO:0000256" key="6">
    <source>
        <dbReference type="ARBA" id="ARBA00032284"/>
    </source>
</evidence>
<dbReference type="InterPro" id="IPR029058">
    <property type="entry name" value="AB_hydrolase_fold"/>
</dbReference>
<evidence type="ECO:0000256" key="5">
    <source>
        <dbReference type="ARBA" id="ARBA00022990"/>
    </source>
</evidence>
<dbReference type="SUPFAM" id="SSF82171">
    <property type="entry name" value="DPP6 N-terminal domain-like"/>
    <property type="match status" value="1"/>
</dbReference>
<evidence type="ECO:0000256" key="4">
    <source>
        <dbReference type="ARBA" id="ARBA00022825"/>
    </source>
</evidence>
<protein>
    <recommendedName>
        <fullName evidence="7">Acyl-peptide hydrolase</fullName>
    </recommendedName>
    <alternativeName>
        <fullName evidence="6">Acylaminoacyl-peptidase</fullName>
    </alternativeName>
</protein>
<evidence type="ECO:0000259" key="10">
    <source>
        <dbReference type="Pfam" id="PF02897"/>
    </source>
</evidence>
<evidence type="ECO:0000259" key="9">
    <source>
        <dbReference type="Pfam" id="PF00326"/>
    </source>
</evidence>
<dbReference type="Gene3D" id="3.40.50.1820">
    <property type="entry name" value="alpha/beta hydrolase"/>
    <property type="match status" value="1"/>
</dbReference>
<dbReference type="InterPro" id="IPR023302">
    <property type="entry name" value="Pept_S9A_N"/>
</dbReference>
<reference evidence="12" key="1">
    <citation type="journal article" date="2019" name="Int. J. Syst. Evol. Microbiol.">
        <title>The Global Catalogue of Microorganisms (GCM) 10K type strain sequencing project: providing services to taxonomists for standard genome sequencing and annotation.</title>
        <authorList>
            <consortium name="The Broad Institute Genomics Platform"/>
            <consortium name="The Broad Institute Genome Sequencing Center for Infectious Disease"/>
            <person name="Wu L."/>
            <person name="Ma J."/>
        </authorList>
    </citation>
    <scope>NUCLEOTIDE SEQUENCE [LARGE SCALE GENOMIC DNA]</scope>
    <source>
        <strain evidence="12">KCTC 42441</strain>
    </source>
</reference>
<dbReference type="Pfam" id="PF02897">
    <property type="entry name" value="Peptidase_S9_N"/>
    <property type="match status" value="1"/>
</dbReference>
<evidence type="ECO:0000256" key="8">
    <source>
        <dbReference type="ARBA" id="ARBA00045885"/>
    </source>
</evidence>
<evidence type="ECO:0000256" key="1">
    <source>
        <dbReference type="ARBA" id="ARBA00005228"/>
    </source>
</evidence>
<dbReference type="RefSeq" id="WP_386742934.1">
    <property type="nucleotide sequence ID" value="NZ_JBHRYA010000003.1"/>
</dbReference>
<evidence type="ECO:0000256" key="2">
    <source>
        <dbReference type="ARBA" id="ARBA00022670"/>
    </source>
</evidence>
<evidence type="ECO:0000256" key="7">
    <source>
        <dbReference type="ARBA" id="ARBA00032596"/>
    </source>
</evidence>
<dbReference type="InterPro" id="IPR011042">
    <property type="entry name" value="6-blade_b-propeller_TolB-like"/>
</dbReference>
<dbReference type="Gene3D" id="2.120.10.30">
    <property type="entry name" value="TolB, C-terminal domain"/>
    <property type="match status" value="3"/>
</dbReference>
<keyword evidence="4" id="KW-0720">Serine protease</keyword>
<feature type="domain" description="Peptidase S9A N-terminal" evidence="10">
    <location>
        <begin position="117"/>
        <end position="380"/>
    </location>
</feature>
<dbReference type="EMBL" id="JBHRYA010000003">
    <property type="protein sequence ID" value="MFC3715835.1"/>
    <property type="molecule type" value="Genomic_DNA"/>
</dbReference>
<organism evidence="11 12">
    <name type="scientific">Luteimonas soli</name>
    <dbReference type="NCBI Taxonomy" id="1648966"/>
    <lineage>
        <taxon>Bacteria</taxon>
        <taxon>Pseudomonadati</taxon>
        <taxon>Pseudomonadota</taxon>
        <taxon>Gammaproteobacteria</taxon>
        <taxon>Lysobacterales</taxon>
        <taxon>Lysobacteraceae</taxon>
        <taxon>Luteimonas</taxon>
    </lineage>
</organism>
<dbReference type="PROSITE" id="PS00708">
    <property type="entry name" value="PRO_ENDOPEP_SER"/>
    <property type="match status" value="1"/>
</dbReference>
<gene>
    <name evidence="11" type="ORF">ACFONC_06705</name>
</gene>
<proteinExistence type="inferred from homology"/>
<evidence type="ECO:0000256" key="3">
    <source>
        <dbReference type="ARBA" id="ARBA00022801"/>
    </source>
</evidence>
<sequence>MPGLHLRFMTIAGGTALLLAACSSGNGDGRNAAAATDAADAAAEPALPERYDAKAFFTTTTYSLAGGHVWSPDDGRLLVSSDATGIFNAYALDAGDGTATPLTTSTTDSTFAVSWFPDDARVLFAADKGGNELDHLYVREEDGTTQDLTPGEKVKAGFMGWSKDGKSFYVETNERDPAAFDLYRYATDGYERTLVFRNDDALAIAAVSPDGNTVAMVKSRTSADSDLYILDTRTAGAGPKLITPHEGNISYGVHEFTPDSGKLVYSTDQHGEFQQAWTYDLGTGKSEPLVSAEWDVAFVTYSDSGRYRVSGTNADARTAVAILDTQTGKEIELGGLPPGDLAQVRFSRDESRLALMVSSDTSPRDVYTVDLAAGDSKRLTKALNPAIDEANLVASEVVRYPSFDDLDIPAIQYRPKGASATHKVPALVWVHGGPGGQSRTGYSATIQHLVNHGYAVLAANNRGSSGYGKTFFHMDDRKHGEVDLQDIVHAKQYLASLNWVDPDRIGIIGGSYGGYMVGAALAFEPEAFDVGIDIFGVMNWVRTLESIPPWWASFKEALYDEMGDPATDAERHRRISPLFHAENIKVPLLVVQGANDPRVLQAESDEIVAAVRANGVPVEYVLFDDEGHGFTKRENRIAASEAYVKFLGTHMGTAEQPPQPAD</sequence>
<evidence type="ECO:0000313" key="12">
    <source>
        <dbReference type="Proteomes" id="UP001595705"/>
    </source>
</evidence>
<comment type="similarity">
    <text evidence="1">Belongs to the peptidase S9A family.</text>
</comment>
<dbReference type="PRINTS" id="PR00862">
    <property type="entry name" value="PROLIGOPTASE"/>
</dbReference>
<comment type="caution">
    <text evidence="11">The sequence shown here is derived from an EMBL/GenBank/DDBJ whole genome shotgun (WGS) entry which is preliminary data.</text>
</comment>
<dbReference type="PROSITE" id="PS51257">
    <property type="entry name" value="PROKAR_LIPOPROTEIN"/>
    <property type="match status" value="1"/>
</dbReference>
<dbReference type="PANTHER" id="PTHR42776:SF27">
    <property type="entry name" value="DIPEPTIDYL PEPTIDASE FAMILY MEMBER 6"/>
    <property type="match status" value="1"/>
</dbReference>
<dbReference type="InterPro" id="IPR002470">
    <property type="entry name" value="Peptidase_S9A"/>
</dbReference>
<dbReference type="Pfam" id="PF00326">
    <property type="entry name" value="Peptidase_S9"/>
    <property type="match status" value="1"/>
</dbReference>
<keyword evidence="3" id="KW-0378">Hydrolase</keyword>
<accession>A0ABV7XK09</accession>
<dbReference type="Proteomes" id="UP001595705">
    <property type="component" value="Unassembled WGS sequence"/>
</dbReference>
<comment type="function">
    <text evidence="8">This enzyme catalyzes the hydrolysis of the N-terminal peptide bond of an N-acetylated peptide to generate an N-acetylated amino acid and a peptide with a free N-terminus. It preferentially cleaves off Ac-Ala, Ac-Met and Ac-Ser. Also, involved in the degradation of oxidized and glycated proteins.</text>
</comment>
<evidence type="ECO:0000313" key="11">
    <source>
        <dbReference type="EMBL" id="MFC3715835.1"/>
    </source>
</evidence>
<dbReference type="InterPro" id="IPR001375">
    <property type="entry name" value="Peptidase_S9_cat"/>
</dbReference>
<dbReference type="InterPro" id="IPR002471">
    <property type="entry name" value="Pept_S9_AS"/>
</dbReference>